<evidence type="ECO:0000313" key="1">
    <source>
        <dbReference type="EMBL" id="EHA99232.1"/>
    </source>
</evidence>
<dbReference type="InParanoid" id="G5AQC2"/>
<protein>
    <submittedName>
        <fullName evidence="1">Uncharacterized protein</fullName>
    </submittedName>
</protein>
<organism evidence="1 2">
    <name type="scientific">Heterocephalus glaber</name>
    <name type="common">Naked mole rat</name>
    <dbReference type="NCBI Taxonomy" id="10181"/>
    <lineage>
        <taxon>Eukaryota</taxon>
        <taxon>Metazoa</taxon>
        <taxon>Chordata</taxon>
        <taxon>Craniata</taxon>
        <taxon>Vertebrata</taxon>
        <taxon>Euteleostomi</taxon>
        <taxon>Mammalia</taxon>
        <taxon>Eutheria</taxon>
        <taxon>Euarchontoglires</taxon>
        <taxon>Glires</taxon>
        <taxon>Rodentia</taxon>
        <taxon>Hystricomorpha</taxon>
        <taxon>Bathyergidae</taxon>
        <taxon>Heterocephalus</taxon>
    </lineage>
</organism>
<sequence length="123" mass="13193">MGYRAAELGFSGTPCCRDAPLAAAHGLVVSKVVNSGIRLLEGHLVFTAAAFWAPQFSDFLPSALPLVIIGHLGSQKPRLSRRPTEPEPVVVPPSTQYRAAGHWKSYSVPVPGEESSFGNCFLF</sequence>
<dbReference type="AlphaFoldDB" id="G5AQC2"/>
<dbReference type="Proteomes" id="UP000006813">
    <property type="component" value="Unassembled WGS sequence"/>
</dbReference>
<gene>
    <name evidence="1" type="ORF">GW7_15453</name>
</gene>
<evidence type="ECO:0000313" key="2">
    <source>
        <dbReference type="Proteomes" id="UP000006813"/>
    </source>
</evidence>
<dbReference type="EMBL" id="JH166492">
    <property type="protein sequence ID" value="EHA99232.1"/>
    <property type="molecule type" value="Genomic_DNA"/>
</dbReference>
<accession>G5AQC2</accession>
<reference evidence="1 2" key="1">
    <citation type="journal article" date="2011" name="Nature">
        <title>Genome sequencing reveals insights into physiology and longevity of the naked mole rat.</title>
        <authorList>
            <person name="Kim E.B."/>
            <person name="Fang X."/>
            <person name="Fushan A.A."/>
            <person name="Huang Z."/>
            <person name="Lobanov A.V."/>
            <person name="Han L."/>
            <person name="Marino S.M."/>
            <person name="Sun X."/>
            <person name="Turanov A.A."/>
            <person name="Yang P."/>
            <person name="Yim S.H."/>
            <person name="Zhao X."/>
            <person name="Kasaikina M.V."/>
            <person name="Stoletzki N."/>
            <person name="Peng C."/>
            <person name="Polak P."/>
            <person name="Xiong Z."/>
            <person name="Kiezun A."/>
            <person name="Zhu Y."/>
            <person name="Chen Y."/>
            <person name="Kryukov G.V."/>
            <person name="Zhang Q."/>
            <person name="Peshkin L."/>
            <person name="Yang L."/>
            <person name="Bronson R.T."/>
            <person name="Buffenstein R."/>
            <person name="Wang B."/>
            <person name="Han C."/>
            <person name="Li Q."/>
            <person name="Chen L."/>
            <person name="Zhao W."/>
            <person name="Sunyaev S.R."/>
            <person name="Park T.J."/>
            <person name="Zhang G."/>
            <person name="Wang J."/>
            <person name="Gladyshev V.N."/>
        </authorList>
    </citation>
    <scope>NUCLEOTIDE SEQUENCE [LARGE SCALE GENOMIC DNA]</scope>
</reference>
<name>G5AQC2_HETGA</name>
<proteinExistence type="predicted"/>